<dbReference type="EMBL" id="JAWJZB010000009">
    <property type="protein sequence ID" value="MDV5088876.1"/>
    <property type="molecule type" value="Genomic_DNA"/>
</dbReference>
<feature type="transmembrane region" description="Helical" evidence="13">
    <location>
        <begin position="6"/>
        <end position="27"/>
    </location>
</feature>
<dbReference type="Gene3D" id="6.10.250.1580">
    <property type="match status" value="1"/>
</dbReference>
<keyword evidence="4 13" id="KW-0138">CF(0)</keyword>
<proteinExistence type="inferred from homology"/>
<comment type="subcellular location">
    <subcellularLocation>
        <location evidence="13">Cell membrane</location>
        <topology evidence="13">Single-pass membrane protein</topology>
    </subcellularLocation>
    <subcellularLocation>
        <location evidence="12">Endomembrane system</location>
        <topology evidence="12">Single-pass membrane protein</topology>
    </subcellularLocation>
</comment>
<accession>A0ABU3ZAX3</accession>
<dbReference type="InterPro" id="IPR028987">
    <property type="entry name" value="ATP_synth_B-like_membr_sf"/>
</dbReference>
<evidence type="ECO:0000256" key="6">
    <source>
        <dbReference type="ARBA" id="ARBA00022781"/>
    </source>
</evidence>
<dbReference type="InterPro" id="IPR005864">
    <property type="entry name" value="ATP_synth_F0_bsu_bac"/>
</dbReference>
<dbReference type="CDD" id="cd06503">
    <property type="entry name" value="ATP-synt_Fo_b"/>
    <property type="match status" value="1"/>
</dbReference>
<comment type="function">
    <text evidence="11 13">F(1)F(0) ATP synthase produces ATP from ADP in the presence of a proton or sodium gradient. F-type ATPases consist of two structural domains, F(1) containing the extramembraneous catalytic core and F(0) containing the membrane proton channel, linked together by a central stalk and a peripheral stalk. During catalysis, ATP synthesis in the catalytic domain of F(1) is coupled via a rotary mechanism of the central stalk subunits to proton translocation.</text>
</comment>
<keyword evidence="17" id="KW-1185">Reference proteome</keyword>
<reference evidence="16 17" key="1">
    <citation type="submission" date="2023-10" db="EMBL/GenBank/DDBJ databases">
        <title>Veillonella sp. nov., isolated from a pig farm feces dump.</title>
        <authorList>
            <person name="Chang Y.-H."/>
        </authorList>
    </citation>
    <scope>NUCLEOTIDE SEQUENCE [LARGE SCALE GENOMIC DNA]</scope>
    <source>
        <strain evidence="16 17">YH-vei2233</strain>
    </source>
</reference>
<evidence type="ECO:0000256" key="8">
    <source>
        <dbReference type="ARBA" id="ARBA00023065"/>
    </source>
</evidence>
<evidence type="ECO:0000256" key="2">
    <source>
        <dbReference type="ARBA" id="ARBA00022448"/>
    </source>
</evidence>
<evidence type="ECO:0000256" key="9">
    <source>
        <dbReference type="ARBA" id="ARBA00023136"/>
    </source>
</evidence>
<dbReference type="HAMAP" id="MF_01398">
    <property type="entry name" value="ATP_synth_b_bprime"/>
    <property type="match status" value="1"/>
</dbReference>
<evidence type="ECO:0000256" key="13">
    <source>
        <dbReference type="HAMAP-Rule" id="MF_01398"/>
    </source>
</evidence>
<dbReference type="PANTHER" id="PTHR33445:SF1">
    <property type="entry name" value="ATP SYNTHASE SUBUNIT B"/>
    <property type="match status" value="1"/>
</dbReference>
<keyword evidence="2 13" id="KW-0813">Transport</keyword>
<evidence type="ECO:0000256" key="11">
    <source>
        <dbReference type="ARBA" id="ARBA00025198"/>
    </source>
</evidence>
<name>A0ABU3ZAX3_9FIRM</name>
<protein>
    <recommendedName>
        <fullName evidence="13">ATP synthase subunit b</fullName>
    </recommendedName>
    <alternativeName>
        <fullName evidence="13">ATP synthase F(0) sector subunit b</fullName>
    </alternativeName>
    <alternativeName>
        <fullName evidence="13">ATPase subunit I</fullName>
    </alternativeName>
    <alternativeName>
        <fullName evidence="13">F-type ATPase subunit b</fullName>
        <shortName evidence="13">F-ATPase subunit b</shortName>
    </alternativeName>
</protein>
<dbReference type="Pfam" id="PF00430">
    <property type="entry name" value="ATP-synt_B"/>
    <property type="match status" value="1"/>
</dbReference>
<comment type="function">
    <text evidence="13">Component of the F(0) channel, it forms part of the peripheral stalk, linking F(1) to F(0).</text>
</comment>
<evidence type="ECO:0000313" key="16">
    <source>
        <dbReference type="EMBL" id="MDV5088876.1"/>
    </source>
</evidence>
<evidence type="ECO:0000256" key="15">
    <source>
        <dbReference type="SAM" id="Coils"/>
    </source>
</evidence>
<keyword evidence="3 13" id="KW-1003">Cell membrane</keyword>
<dbReference type="SUPFAM" id="SSF81573">
    <property type="entry name" value="F1F0 ATP synthase subunit B, membrane domain"/>
    <property type="match status" value="1"/>
</dbReference>
<evidence type="ECO:0000313" key="17">
    <source>
        <dbReference type="Proteomes" id="UP001272515"/>
    </source>
</evidence>
<dbReference type="RefSeq" id="WP_295187487.1">
    <property type="nucleotide sequence ID" value="NZ_JAWJZA010000018.1"/>
</dbReference>
<dbReference type="InterPro" id="IPR050059">
    <property type="entry name" value="ATP_synthase_B_chain"/>
</dbReference>
<sequence length="164" mass="18170">MVDLNGTVIAQFLNFFILVAILAKFAYKPICGVMEERKNRIANDLETAEQARTDAEAMKAEYTAQIANARQEAQAIIEKAVKEAEATTKAQVLEVREQIANEKEKARQEIERERDRAMNSLRNEVISLSVAMAGKVVAKDMDSATNTKLIEEAIAKLDGKTIGL</sequence>
<evidence type="ECO:0000256" key="7">
    <source>
        <dbReference type="ARBA" id="ARBA00022989"/>
    </source>
</evidence>
<keyword evidence="10 13" id="KW-0066">ATP synthesis</keyword>
<comment type="similarity">
    <text evidence="1 13 14">Belongs to the ATPase B chain family.</text>
</comment>
<comment type="caution">
    <text evidence="16">The sequence shown here is derived from an EMBL/GenBank/DDBJ whole genome shotgun (WGS) entry which is preliminary data.</text>
</comment>
<evidence type="ECO:0000256" key="3">
    <source>
        <dbReference type="ARBA" id="ARBA00022475"/>
    </source>
</evidence>
<evidence type="ECO:0000256" key="12">
    <source>
        <dbReference type="ARBA" id="ARBA00037847"/>
    </source>
</evidence>
<keyword evidence="6 13" id="KW-0375">Hydrogen ion transport</keyword>
<keyword evidence="8 13" id="KW-0406">Ion transport</keyword>
<gene>
    <name evidence="13 16" type="primary">atpF</name>
    <name evidence="16" type="ORF">RVY80_08565</name>
</gene>
<evidence type="ECO:0000256" key="4">
    <source>
        <dbReference type="ARBA" id="ARBA00022547"/>
    </source>
</evidence>
<dbReference type="PANTHER" id="PTHR33445">
    <property type="entry name" value="ATP SYNTHASE SUBUNIT B', CHLOROPLASTIC"/>
    <property type="match status" value="1"/>
</dbReference>
<keyword evidence="7 13" id="KW-1133">Transmembrane helix</keyword>
<keyword evidence="15" id="KW-0175">Coiled coil</keyword>
<dbReference type="Proteomes" id="UP001272515">
    <property type="component" value="Unassembled WGS sequence"/>
</dbReference>
<comment type="subunit">
    <text evidence="13">F-type ATPases have 2 components, F(1) - the catalytic core - and F(0) - the membrane proton channel. F(1) has five subunits: alpha(3), beta(3), gamma(1), delta(1), epsilon(1). F(0) has three main subunits: a(1), b(2) and c(10-14). The alpha and beta chains form an alternating ring which encloses part of the gamma chain. F(1) is attached to F(0) by a central stalk formed by the gamma and epsilon chains, while a peripheral stalk is formed by the delta and b chains.</text>
</comment>
<evidence type="ECO:0000256" key="5">
    <source>
        <dbReference type="ARBA" id="ARBA00022692"/>
    </source>
</evidence>
<dbReference type="InterPro" id="IPR002146">
    <property type="entry name" value="ATP_synth_b/b'su_bac/chlpt"/>
</dbReference>
<dbReference type="NCBIfam" id="TIGR01144">
    <property type="entry name" value="ATP_synt_b"/>
    <property type="match status" value="1"/>
</dbReference>
<evidence type="ECO:0000256" key="1">
    <source>
        <dbReference type="ARBA" id="ARBA00005513"/>
    </source>
</evidence>
<keyword evidence="9 13" id="KW-0472">Membrane</keyword>
<evidence type="ECO:0000256" key="10">
    <source>
        <dbReference type="ARBA" id="ARBA00023310"/>
    </source>
</evidence>
<evidence type="ECO:0000256" key="14">
    <source>
        <dbReference type="RuleBase" id="RU003848"/>
    </source>
</evidence>
<feature type="coiled-coil region" evidence="15">
    <location>
        <begin position="38"/>
        <end position="123"/>
    </location>
</feature>
<keyword evidence="5 13" id="KW-0812">Transmembrane</keyword>
<organism evidence="16 17">
    <name type="scientific">Veillonella absiana</name>
    <dbReference type="NCBI Taxonomy" id="3079305"/>
    <lineage>
        <taxon>Bacteria</taxon>
        <taxon>Bacillati</taxon>
        <taxon>Bacillota</taxon>
        <taxon>Negativicutes</taxon>
        <taxon>Veillonellales</taxon>
        <taxon>Veillonellaceae</taxon>
        <taxon>Veillonella</taxon>
    </lineage>
</organism>